<feature type="region of interest" description="Disordered" evidence="1">
    <location>
        <begin position="1"/>
        <end position="20"/>
    </location>
</feature>
<sequence>MRRGGRLPIPDLPRPSRGTASCRLADTELGHHQAWLTVVKPDQTVLSFTKLRYLWPGSLKLARL</sequence>
<evidence type="ECO:0000256" key="1">
    <source>
        <dbReference type="SAM" id="MobiDB-lite"/>
    </source>
</evidence>
<comment type="caution">
    <text evidence="2">The sequence shown here is derived from an EMBL/GenBank/DDBJ whole genome shotgun (WGS) entry which is preliminary data.</text>
</comment>
<proteinExistence type="predicted"/>
<keyword evidence="3" id="KW-1185">Reference proteome</keyword>
<protein>
    <submittedName>
        <fullName evidence="2">Uncharacterized protein</fullName>
    </submittedName>
</protein>
<accession>A0A5B7GPM1</accession>
<dbReference type="EMBL" id="VSRR010019269">
    <property type="protein sequence ID" value="MPC62070.1"/>
    <property type="molecule type" value="Genomic_DNA"/>
</dbReference>
<name>A0A5B7GPM1_PORTR</name>
<dbReference type="AlphaFoldDB" id="A0A5B7GPM1"/>
<reference evidence="2 3" key="1">
    <citation type="submission" date="2019-05" db="EMBL/GenBank/DDBJ databases">
        <title>Another draft genome of Portunus trituberculatus and its Hox gene families provides insights of decapod evolution.</title>
        <authorList>
            <person name="Jeong J.-H."/>
            <person name="Song I."/>
            <person name="Kim S."/>
            <person name="Choi T."/>
            <person name="Kim D."/>
            <person name="Ryu S."/>
            <person name="Kim W."/>
        </authorList>
    </citation>
    <scope>NUCLEOTIDE SEQUENCE [LARGE SCALE GENOMIC DNA]</scope>
    <source>
        <tissue evidence="2">Muscle</tissue>
    </source>
</reference>
<evidence type="ECO:0000313" key="3">
    <source>
        <dbReference type="Proteomes" id="UP000324222"/>
    </source>
</evidence>
<evidence type="ECO:0000313" key="2">
    <source>
        <dbReference type="EMBL" id="MPC62070.1"/>
    </source>
</evidence>
<dbReference type="Proteomes" id="UP000324222">
    <property type="component" value="Unassembled WGS sequence"/>
</dbReference>
<gene>
    <name evidence="2" type="ORF">E2C01_056150</name>
</gene>
<organism evidence="2 3">
    <name type="scientific">Portunus trituberculatus</name>
    <name type="common">Swimming crab</name>
    <name type="synonym">Neptunus trituberculatus</name>
    <dbReference type="NCBI Taxonomy" id="210409"/>
    <lineage>
        <taxon>Eukaryota</taxon>
        <taxon>Metazoa</taxon>
        <taxon>Ecdysozoa</taxon>
        <taxon>Arthropoda</taxon>
        <taxon>Crustacea</taxon>
        <taxon>Multicrustacea</taxon>
        <taxon>Malacostraca</taxon>
        <taxon>Eumalacostraca</taxon>
        <taxon>Eucarida</taxon>
        <taxon>Decapoda</taxon>
        <taxon>Pleocyemata</taxon>
        <taxon>Brachyura</taxon>
        <taxon>Eubrachyura</taxon>
        <taxon>Portunoidea</taxon>
        <taxon>Portunidae</taxon>
        <taxon>Portuninae</taxon>
        <taxon>Portunus</taxon>
    </lineage>
</organism>